<dbReference type="PRINTS" id="PR00276">
    <property type="entry name" value="INSULINFAMLY"/>
</dbReference>
<evidence type="ECO:0000256" key="3">
    <source>
        <dbReference type="ARBA" id="ARBA00022525"/>
    </source>
</evidence>
<dbReference type="Pfam" id="PF00049">
    <property type="entry name" value="Insulin"/>
    <property type="match status" value="1"/>
</dbReference>
<dbReference type="InterPro" id="IPR022350">
    <property type="entry name" value="IGF-1/2"/>
</dbReference>
<proteinExistence type="inferred from homology"/>
<dbReference type="GO" id="GO:0030900">
    <property type="term" value="P:forebrain development"/>
    <property type="evidence" value="ECO:0007669"/>
    <property type="project" value="Ensembl"/>
</dbReference>
<evidence type="ECO:0000256" key="4">
    <source>
        <dbReference type="ARBA" id="ARBA00022729"/>
    </source>
</evidence>
<dbReference type="Gene3D" id="1.10.100.10">
    <property type="entry name" value="Insulin-like"/>
    <property type="match status" value="1"/>
</dbReference>
<evidence type="ECO:0000313" key="13">
    <source>
        <dbReference type="Proteomes" id="UP000261540"/>
    </source>
</evidence>
<dbReference type="Ensembl" id="ENSPKIT00000015643.1">
    <property type="protein sequence ID" value="ENSPKIP00000034722.1"/>
    <property type="gene ID" value="ENSPKIG00000013936.1"/>
</dbReference>
<dbReference type="InterPro" id="IPR022353">
    <property type="entry name" value="Insulin_CS"/>
</dbReference>
<dbReference type="Proteomes" id="UP000261540">
    <property type="component" value="Unplaced"/>
</dbReference>
<dbReference type="PANTHER" id="PTHR46886:SF1">
    <property type="entry name" value="INSULIN-LIKE GROWTH FACTOR II"/>
    <property type="match status" value="1"/>
</dbReference>
<dbReference type="CDD" id="cd04368">
    <property type="entry name" value="IlGF"/>
    <property type="match status" value="1"/>
</dbReference>
<dbReference type="AlphaFoldDB" id="A0A3B3SVE4"/>
<name>A0A3B3SVE4_9TELE</name>
<comment type="subcellular location">
    <subcellularLocation>
        <location evidence="1 10">Secreted</location>
    </subcellularLocation>
</comment>
<dbReference type="Pfam" id="PF08365">
    <property type="entry name" value="IGF2_C"/>
    <property type="match status" value="1"/>
</dbReference>
<dbReference type="GO" id="GO:0031101">
    <property type="term" value="P:fin regeneration"/>
    <property type="evidence" value="ECO:0007669"/>
    <property type="project" value="Ensembl"/>
</dbReference>
<organism evidence="12 13">
    <name type="scientific">Paramormyrops kingsleyae</name>
    <dbReference type="NCBI Taxonomy" id="1676925"/>
    <lineage>
        <taxon>Eukaryota</taxon>
        <taxon>Metazoa</taxon>
        <taxon>Chordata</taxon>
        <taxon>Craniata</taxon>
        <taxon>Vertebrata</taxon>
        <taxon>Euteleostomi</taxon>
        <taxon>Actinopterygii</taxon>
        <taxon>Neopterygii</taxon>
        <taxon>Teleostei</taxon>
        <taxon>Osteoglossocephala</taxon>
        <taxon>Osteoglossomorpha</taxon>
        <taxon>Osteoglossiformes</taxon>
        <taxon>Mormyridae</taxon>
        <taxon>Paramormyrops</taxon>
    </lineage>
</organism>
<feature type="domain" description="Insulin-like" evidence="11">
    <location>
        <begin position="51"/>
        <end position="107"/>
    </location>
</feature>
<dbReference type="GO" id="GO:1905564">
    <property type="term" value="P:positive regulation of vascular endothelial cell proliferation"/>
    <property type="evidence" value="ECO:0007669"/>
    <property type="project" value="TreeGrafter"/>
</dbReference>
<dbReference type="GO" id="GO:0001756">
    <property type="term" value="P:somitogenesis"/>
    <property type="evidence" value="ECO:0007669"/>
    <property type="project" value="Ensembl"/>
</dbReference>
<dbReference type="GO" id="GO:0042104">
    <property type="term" value="P:positive regulation of activated T cell proliferation"/>
    <property type="evidence" value="ECO:0007669"/>
    <property type="project" value="TreeGrafter"/>
</dbReference>
<dbReference type="PANTHER" id="PTHR46886">
    <property type="entry name" value="INSULIN-LIKE GROWTH FACTOR II"/>
    <property type="match status" value="1"/>
</dbReference>
<dbReference type="GO" id="GO:0043539">
    <property type="term" value="F:protein serine/threonine kinase activator activity"/>
    <property type="evidence" value="ECO:0007669"/>
    <property type="project" value="TreeGrafter"/>
</dbReference>
<keyword evidence="3 10" id="KW-0964">Secreted</keyword>
<dbReference type="InterPro" id="IPR013576">
    <property type="entry name" value="IGF2_C"/>
</dbReference>
<evidence type="ECO:0000256" key="9">
    <source>
        <dbReference type="PIRSR" id="PIRSR622350-50"/>
    </source>
</evidence>
<evidence type="ECO:0000256" key="5">
    <source>
        <dbReference type="ARBA" id="ARBA00023030"/>
    </source>
</evidence>
<dbReference type="InterPro" id="IPR016179">
    <property type="entry name" value="Insulin-like"/>
</dbReference>
<feature type="disulfide bond" evidence="9">
    <location>
        <begin position="54"/>
        <end position="94"/>
    </location>
</feature>
<reference evidence="12" key="2">
    <citation type="submission" date="2025-09" db="UniProtKB">
        <authorList>
            <consortium name="Ensembl"/>
        </authorList>
    </citation>
    <scope>IDENTIFICATION</scope>
</reference>
<evidence type="ECO:0000256" key="7">
    <source>
        <dbReference type="ARBA" id="ARBA00049761"/>
    </source>
</evidence>
<evidence type="ECO:0000256" key="6">
    <source>
        <dbReference type="ARBA" id="ARBA00023157"/>
    </source>
</evidence>
<dbReference type="GO" id="GO:0045944">
    <property type="term" value="P:positive regulation of transcription by RNA polymerase II"/>
    <property type="evidence" value="ECO:0007669"/>
    <property type="project" value="TreeGrafter"/>
</dbReference>
<evidence type="ECO:0000313" key="12">
    <source>
        <dbReference type="Ensembl" id="ENSPKIP00000034722.1"/>
    </source>
</evidence>
<dbReference type="GO" id="GO:0048793">
    <property type="term" value="P:pronephros development"/>
    <property type="evidence" value="ECO:0007669"/>
    <property type="project" value="Ensembl"/>
</dbReference>
<dbReference type="PROSITE" id="PS00262">
    <property type="entry name" value="INSULIN"/>
    <property type="match status" value="1"/>
</dbReference>
<dbReference type="FunFam" id="1.10.100.10:FF:000002">
    <property type="entry name" value="Insulin-like growth factor II preproprotein"/>
    <property type="match status" value="1"/>
</dbReference>
<keyword evidence="4" id="KW-0732">Signal</keyword>
<dbReference type="SUPFAM" id="SSF56994">
    <property type="entry name" value="Insulin-like"/>
    <property type="match status" value="1"/>
</dbReference>
<comment type="similarity">
    <text evidence="2 10">Belongs to the insulin family.</text>
</comment>
<evidence type="ECO:0000256" key="10">
    <source>
        <dbReference type="RuleBase" id="RU000406"/>
    </source>
</evidence>
<evidence type="ECO:0000256" key="8">
    <source>
        <dbReference type="ARBA" id="ARBA00049823"/>
    </source>
</evidence>
<reference evidence="12" key="1">
    <citation type="submission" date="2025-08" db="UniProtKB">
        <authorList>
            <consortium name="Ensembl"/>
        </authorList>
    </citation>
    <scope>IDENTIFICATION</scope>
</reference>
<sequence length="220" mass="25453">MENLLRQRYCFLCHTCLRTEKRTKIGKMHPLKVLQMITIAFSLFVQSVSSETLCGGELVDALQFVCGSRGFYFSRPTSRFNSRRTQNGIVEECCFKSCSLRLLEQYCAKPSKSERDVSATALPAVTALPVINKDVPRKSLTMKYSKYIIWQRKAAQRLRRGIPSILRAKCRRQAGKMKAQEQEKSVTLGKKIIACIWKTWILLDTEWYPTMHLCHGRWIH</sequence>
<dbReference type="GO" id="GO:0008083">
    <property type="term" value="F:growth factor activity"/>
    <property type="evidence" value="ECO:0007669"/>
    <property type="project" value="UniProtKB-KW"/>
</dbReference>
<keyword evidence="6 9" id="KW-1015">Disulfide bond</keyword>
<dbReference type="GO" id="GO:0046628">
    <property type="term" value="P:positive regulation of insulin receptor signaling pathway"/>
    <property type="evidence" value="ECO:0007669"/>
    <property type="project" value="TreeGrafter"/>
</dbReference>
<dbReference type="GeneTree" id="ENSGT00940000160745"/>
<evidence type="ECO:0000256" key="1">
    <source>
        <dbReference type="ARBA" id="ARBA00004613"/>
    </source>
</evidence>
<dbReference type="GO" id="GO:0030903">
    <property type="term" value="P:notochord development"/>
    <property type="evidence" value="ECO:0007669"/>
    <property type="project" value="Ensembl"/>
</dbReference>
<dbReference type="GO" id="GO:0005179">
    <property type="term" value="F:hormone activity"/>
    <property type="evidence" value="ECO:0007669"/>
    <property type="project" value="InterPro"/>
</dbReference>
<dbReference type="GO" id="GO:0005615">
    <property type="term" value="C:extracellular space"/>
    <property type="evidence" value="ECO:0007669"/>
    <property type="project" value="InterPro"/>
</dbReference>
<dbReference type="GO" id="GO:0005159">
    <property type="term" value="F:insulin-like growth factor receptor binding"/>
    <property type="evidence" value="ECO:0007669"/>
    <property type="project" value="Ensembl"/>
</dbReference>
<dbReference type="STRING" id="1676925.ENSPKIP00000034722"/>
<dbReference type="SMART" id="SM00078">
    <property type="entry name" value="IlGF"/>
    <property type="match status" value="1"/>
</dbReference>
<accession>A0A3B3SVE4</accession>
<protein>
    <recommendedName>
        <fullName evidence="7">Insulin-like growth factor 2</fullName>
    </recommendedName>
    <alternativeName>
        <fullName evidence="8">Insulin-like growth factor II</fullName>
    </alternativeName>
</protein>
<dbReference type="GO" id="GO:0002040">
    <property type="term" value="P:sprouting angiogenesis"/>
    <property type="evidence" value="ECO:0007669"/>
    <property type="project" value="Ensembl"/>
</dbReference>
<evidence type="ECO:0000256" key="2">
    <source>
        <dbReference type="ARBA" id="ARBA00009034"/>
    </source>
</evidence>
<feature type="disulfide bond" evidence="9">
    <location>
        <begin position="93"/>
        <end position="98"/>
    </location>
</feature>
<dbReference type="GO" id="GO:0051147">
    <property type="term" value="P:regulation of muscle cell differentiation"/>
    <property type="evidence" value="ECO:0007669"/>
    <property type="project" value="TreeGrafter"/>
</dbReference>
<evidence type="ECO:0000259" key="11">
    <source>
        <dbReference type="SMART" id="SM00078"/>
    </source>
</evidence>
<feature type="disulfide bond" evidence="9">
    <location>
        <begin position="66"/>
        <end position="107"/>
    </location>
</feature>
<dbReference type="InterPro" id="IPR022334">
    <property type="entry name" value="IGF2"/>
</dbReference>
<dbReference type="PRINTS" id="PR02006">
    <property type="entry name" value="INSLNLIKEGF2"/>
</dbReference>
<dbReference type="InterPro" id="IPR036438">
    <property type="entry name" value="Insulin-like_sf"/>
</dbReference>
<keyword evidence="13" id="KW-1185">Reference proteome</keyword>
<dbReference type="InterPro" id="IPR022352">
    <property type="entry name" value="Ins/IGF/rlx"/>
</dbReference>
<keyword evidence="5" id="KW-0339">Growth factor</keyword>
<dbReference type="GO" id="GO:0043410">
    <property type="term" value="P:positive regulation of MAPK cascade"/>
    <property type="evidence" value="ECO:0007669"/>
    <property type="project" value="TreeGrafter"/>
</dbReference>
<dbReference type="PRINTS" id="PR02002">
    <property type="entry name" value="INSLNLIKEGF"/>
</dbReference>